<dbReference type="SUPFAM" id="SSF55957">
    <property type="entry name" value="Phosphoglucomutase, C-terminal domain"/>
    <property type="match status" value="1"/>
</dbReference>
<dbReference type="PANTHER" id="PTHR43771:SF2">
    <property type="entry name" value="PHOSPHOMANNOMUTASE_PHOSPHOGLUCOMUTASE"/>
    <property type="match status" value="1"/>
</dbReference>
<comment type="cofactor">
    <cofactor evidence="1">
        <name>Mg(2+)</name>
        <dbReference type="ChEBI" id="CHEBI:18420"/>
    </cofactor>
</comment>
<dbReference type="Pfam" id="PF00408">
    <property type="entry name" value="PGM_PMM_IV"/>
    <property type="match status" value="1"/>
</dbReference>
<evidence type="ECO:0000256" key="5">
    <source>
        <dbReference type="ARBA" id="ARBA00022842"/>
    </source>
</evidence>
<dbReference type="NCBIfam" id="NF046027">
    <property type="entry name" value="PhglucPhmanMutPgmG"/>
    <property type="match status" value="1"/>
</dbReference>
<dbReference type="InterPro" id="IPR005846">
    <property type="entry name" value="A-D-PHexomutase_a/b/a-III"/>
</dbReference>
<dbReference type="EC" id="5.4.2.8" evidence="12"/>
<dbReference type="InterPro" id="IPR005845">
    <property type="entry name" value="A-D-PHexomutase_a/b/a-II"/>
</dbReference>
<feature type="domain" description="Alpha-D-phosphohexomutase alpha/beta/alpha" evidence="11">
    <location>
        <begin position="271"/>
        <end position="380"/>
    </location>
</feature>
<dbReference type="EMBL" id="JSWE01000092">
    <property type="protein sequence ID" value="KIE05646.1"/>
    <property type="molecule type" value="Genomic_DNA"/>
</dbReference>
<evidence type="ECO:0000313" key="13">
    <source>
        <dbReference type="Proteomes" id="UP000031258"/>
    </source>
</evidence>
<protein>
    <submittedName>
        <fullName evidence="12">Phosphomannomutase</fullName>
        <ecNumber evidence="12">5.4.2.8</ecNumber>
    </submittedName>
</protein>
<comment type="similarity">
    <text evidence="2 7">Belongs to the phosphohexose mutase family.</text>
</comment>
<evidence type="ECO:0000259" key="10">
    <source>
        <dbReference type="Pfam" id="PF02879"/>
    </source>
</evidence>
<proteinExistence type="inferred from homology"/>
<keyword evidence="3" id="KW-0597">Phosphoprotein</keyword>
<dbReference type="AlphaFoldDB" id="A0A0C1MZZ6"/>
<dbReference type="PROSITE" id="PS00710">
    <property type="entry name" value="PGM_PMM"/>
    <property type="match status" value="1"/>
</dbReference>
<dbReference type="Pfam" id="PF02879">
    <property type="entry name" value="PGM_PMM_II"/>
    <property type="match status" value="1"/>
</dbReference>
<comment type="caution">
    <text evidence="12">The sequence shown here is derived from an EMBL/GenBank/DDBJ whole genome shotgun (WGS) entry which is preliminary data.</text>
</comment>
<evidence type="ECO:0000256" key="7">
    <source>
        <dbReference type="RuleBase" id="RU004326"/>
    </source>
</evidence>
<organism evidence="12 13">
    <name type="scientific">Candidatus Jidaibacter acanthamoebae</name>
    <dbReference type="NCBI Taxonomy" id="86105"/>
    <lineage>
        <taxon>Bacteria</taxon>
        <taxon>Pseudomonadati</taxon>
        <taxon>Pseudomonadota</taxon>
        <taxon>Alphaproteobacteria</taxon>
        <taxon>Rickettsiales</taxon>
        <taxon>Candidatus Midichloriaceae</taxon>
        <taxon>Candidatus Jidaibacter</taxon>
    </lineage>
</organism>
<dbReference type="CDD" id="cd03089">
    <property type="entry name" value="PMM_PGM"/>
    <property type="match status" value="1"/>
</dbReference>
<sequence>MIMKALKETAKHFFDQEILRKYDIRGTFGKNLNEADAYYLGKSFAVFLHNKNIPLKVCVGYDGRISSPSLEKELTEGLSESNVEVVRIGLVPTPVLYFATHHIPGFVSGIMITGSHNPPDQNGFKMVADHASVFDRDISELGEIAKRGKFIDSSGEVKTTNIIEAYLSKIIKLNTPSNSILKKLKVVWDPANGAACEVIKQLVERLPGEHKVINGKVDGTFPSHHADPTQPENLVQLIDEVKKEGADLGIAFDGDGDRIGVIDSEGRILYGDQLLMIYAKDLLSRNKNAKIIADVKTSQVVFESIRNWGGEDILWKTGHSLIKQKMKEENAMLAGEMSGHVFFAEDYYGYDDAIFAAVRLLKILYDDEKSLTEIYDELPKTISTPEIRIECTEKRKFKIIDEVTLYAEKLGLSINNIDGVRVNNDLGWWLVRASNTQNCLVVRVESFSEAGLSTLCKELFEILETIENSLDLSPLGSFI</sequence>
<accession>A0A0C1MZZ6</accession>
<keyword evidence="6 12" id="KW-0413">Isomerase</keyword>
<dbReference type="SUPFAM" id="SSF53738">
    <property type="entry name" value="Phosphoglucomutase, first 3 domains"/>
    <property type="match status" value="3"/>
</dbReference>
<dbReference type="STRING" id="86105.NF27_DP01900"/>
<evidence type="ECO:0000256" key="4">
    <source>
        <dbReference type="ARBA" id="ARBA00022723"/>
    </source>
</evidence>
<dbReference type="InterPro" id="IPR005843">
    <property type="entry name" value="A-D-PHexomutase_C"/>
</dbReference>
<dbReference type="GO" id="GO:0004615">
    <property type="term" value="F:phosphomannomutase activity"/>
    <property type="evidence" value="ECO:0007669"/>
    <property type="project" value="UniProtKB-EC"/>
</dbReference>
<reference evidence="12 13" key="1">
    <citation type="submission" date="2014-11" db="EMBL/GenBank/DDBJ databases">
        <title>A Rickettsiales Symbiont of Amoebae With Ancient Features.</title>
        <authorList>
            <person name="Schulz F."/>
            <person name="Martijn J."/>
            <person name="Wascher F."/>
            <person name="Kostanjsek R."/>
            <person name="Ettema T.J."/>
            <person name="Horn M."/>
        </authorList>
    </citation>
    <scope>NUCLEOTIDE SEQUENCE [LARGE SCALE GENOMIC DNA]</scope>
    <source>
        <strain evidence="12 13">UWC36</strain>
    </source>
</reference>
<evidence type="ECO:0000259" key="8">
    <source>
        <dbReference type="Pfam" id="PF00408"/>
    </source>
</evidence>
<dbReference type="InterPro" id="IPR005841">
    <property type="entry name" value="Alpha-D-phosphohexomutase_SF"/>
</dbReference>
<keyword evidence="5 7" id="KW-0460">Magnesium</keyword>
<dbReference type="InterPro" id="IPR005844">
    <property type="entry name" value="A-D-PHexomutase_a/b/a-I"/>
</dbReference>
<evidence type="ECO:0000256" key="6">
    <source>
        <dbReference type="ARBA" id="ARBA00023235"/>
    </source>
</evidence>
<dbReference type="InterPro" id="IPR016055">
    <property type="entry name" value="A-D-PHexomutase_a/b/a-I/II/III"/>
</dbReference>
<dbReference type="GO" id="GO:0005975">
    <property type="term" value="P:carbohydrate metabolic process"/>
    <property type="evidence" value="ECO:0007669"/>
    <property type="project" value="InterPro"/>
</dbReference>
<dbReference type="PRINTS" id="PR00509">
    <property type="entry name" value="PGMPMM"/>
</dbReference>
<evidence type="ECO:0000259" key="11">
    <source>
        <dbReference type="Pfam" id="PF02880"/>
    </source>
</evidence>
<keyword evidence="4 7" id="KW-0479">Metal-binding</keyword>
<feature type="domain" description="Alpha-D-phosphohexomutase alpha/beta/alpha" evidence="10">
    <location>
        <begin position="165"/>
        <end position="266"/>
    </location>
</feature>
<dbReference type="Pfam" id="PF02878">
    <property type="entry name" value="PGM_PMM_I"/>
    <property type="match status" value="1"/>
</dbReference>
<dbReference type="Gene3D" id="3.30.310.50">
    <property type="entry name" value="Alpha-D-phosphohexomutase, C-terminal domain"/>
    <property type="match status" value="1"/>
</dbReference>
<dbReference type="PANTHER" id="PTHR43771">
    <property type="entry name" value="PHOSPHOMANNOMUTASE"/>
    <property type="match status" value="1"/>
</dbReference>
<evidence type="ECO:0000313" key="12">
    <source>
        <dbReference type="EMBL" id="KIE05646.1"/>
    </source>
</evidence>
<dbReference type="GO" id="GO:0000287">
    <property type="term" value="F:magnesium ion binding"/>
    <property type="evidence" value="ECO:0007669"/>
    <property type="project" value="InterPro"/>
</dbReference>
<keyword evidence="13" id="KW-1185">Reference proteome</keyword>
<feature type="domain" description="Alpha-D-phosphohexomutase C-terminal" evidence="8">
    <location>
        <begin position="386"/>
        <end position="461"/>
    </location>
</feature>
<name>A0A0C1MZZ6_9RICK</name>
<gene>
    <name evidence="12" type="primary">exoC_2</name>
    <name evidence="12" type="ORF">NF27_DP01900</name>
</gene>
<evidence type="ECO:0000256" key="2">
    <source>
        <dbReference type="ARBA" id="ARBA00010231"/>
    </source>
</evidence>
<dbReference type="InterPro" id="IPR036900">
    <property type="entry name" value="A-D-PHexomutase_C_sf"/>
</dbReference>
<feature type="domain" description="Alpha-D-phosphohexomutase alpha/beta/alpha" evidence="9">
    <location>
        <begin position="18"/>
        <end position="146"/>
    </location>
</feature>
<evidence type="ECO:0000259" key="9">
    <source>
        <dbReference type="Pfam" id="PF02878"/>
    </source>
</evidence>
<dbReference type="Gene3D" id="3.40.120.10">
    <property type="entry name" value="Alpha-D-Glucose-1,6-Bisphosphate, subunit A, domain 3"/>
    <property type="match status" value="3"/>
</dbReference>
<dbReference type="InterPro" id="IPR016066">
    <property type="entry name" value="A-D-PHexomutase_CS"/>
</dbReference>
<dbReference type="Proteomes" id="UP000031258">
    <property type="component" value="Unassembled WGS sequence"/>
</dbReference>
<dbReference type="Pfam" id="PF02880">
    <property type="entry name" value="PGM_PMM_III"/>
    <property type="match status" value="1"/>
</dbReference>
<evidence type="ECO:0000256" key="3">
    <source>
        <dbReference type="ARBA" id="ARBA00022553"/>
    </source>
</evidence>
<evidence type="ECO:0000256" key="1">
    <source>
        <dbReference type="ARBA" id="ARBA00001946"/>
    </source>
</evidence>